<gene>
    <name evidence="3" type="ORF">OU682_04500</name>
</gene>
<dbReference type="InterPro" id="IPR027843">
    <property type="entry name" value="DUF4440"/>
</dbReference>
<dbReference type="InterPro" id="IPR032710">
    <property type="entry name" value="NTF2-like_dom_sf"/>
</dbReference>
<protein>
    <submittedName>
        <fullName evidence="3">DUF4440 domain-containing protein</fullName>
    </submittedName>
</protein>
<dbReference type="SUPFAM" id="SSF54427">
    <property type="entry name" value="NTF2-like"/>
    <property type="match status" value="1"/>
</dbReference>
<organism evidence="3 4">
    <name type="scientific">Paracoccus benzoatiresistens</name>
    <dbReference type="NCBI Taxonomy" id="2997341"/>
    <lineage>
        <taxon>Bacteria</taxon>
        <taxon>Pseudomonadati</taxon>
        <taxon>Pseudomonadota</taxon>
        <taxon>Alphaproteobacteria</taxon>
        <taxon>Rhodobacterales</taxon>
        <taxon>Paracoccaceae</taxon>
        <taxon>Paracoccus</taxon>
    </lineage>
</organism>
<feature type="chain" id="PRO_5045447288" evidence="1">
    <location>
        <begin position="24"/>
        <end position="145"/>
    </location>
</feature>
<dbReference type="Gene3D" id="3.10.450.50">
    <property type="match status" value="1"/>
</dbReference>
<dbReference type="EMBL" id="JAPTYD010000003">
    <property type="protein sequence ID" value="MCZ0960876.1"/>
    <property type="molecule type" value="Genomic_DNA"/>
</dbReference>
<dbReference type="Proteomes" id="UP001149822">
    <property type="component" value="Unassembled WGS sequence"/>
</dbReference>
<comment type="caution">
    <text evidence="3">The sequence shown here is derived from an EMBL/GenBank/DDBJ whole genome shotgun (WGS) entry which is preliminary data.</text>
</comment>
<feature type="domain" description="DUF4440" evidence="2">
    <location>
        <begin position="29"/>
        <end position="135"/>
    </location>
</feature>
<evidence type="ECO:0000313" key="4">
    <source>
        <dbReference type="Proteomes" id="UP001149822"/>
    </source>
</evidence>
<accession>A0ABT4J175</accession>
<dbReference type="CDD" id="cd00531">
    <property type="entry name" value="NTF2_like"/>
    <property type="match status" value="1"/>
</dbReference>
<proteinExistence type="predicted"/>
<reference evidence="3" key="1">
    <citation type="submission" date="2022-12" db="EMBL/GenBank/DDBJ databases">
        <title>Paracoccus sp. EF6 isolated from a lake water.</title>
        <authorList>
            <person name="Liu H."/>
        </authorList>
    </citation>
    <scope>NUCLEOTIDE SEQUENCE</scope>
    <source>
        <strain evidence="3">EF6</strain>
    </source>
</reference>
<evidence type="ECO:0000256" key="1">
    <source>
        <dbReference type="SAM" id="SignalP"/>
    </source>
</evidence>
<evidence type="ECO:0000313" key="3">
    <source>
        <dbReference type="EMBL" id="MCZ0960876.1"/>
    </source>
</evidence>
<dbReference type="PROSITE" id="PS51257">
    <property type="entry name" value="PROKAR_LIPOPROTEIN"/>
    <property type="match status" value="1"/>
</dbReference>
<keyword evidence="4" id="KW-1185">Reference proteome</keyword>
<name>A0ABT4J175_9RHOB</name>
<dbReference type="RefSeq" id="WP_268940866.1">
    <property type="nucleotide sequence ID" value="NZ_JAPTYD010000003.1"/>
</dbReference>
<evidence type="ECO:0000259" key="2">
    <source>
        <dbReference type="Pfam" id="PF14534"/>
    </source>
</evidence>
<sequence length="145" mass="15117">MVKSLTSMSAVCVCLFAATAACADPADDVTAAYSAWDAAFDAGDAKAVAAFYGQDAIFLPATHDVIKGPEGVEKFFGGLFDMGVTGHKLELIETRADDNLLVGTAKWSATGKDAQGADQPWGGIATHVFEKQADGSLKLSVHTFN</sequence>
<feature type="signal peptide" evidence="1">
    <location>
        <begin position="1"/>
        <end position="23"/>
    </location>
</feature>
<keyword evidence="1" id="KW-0732">Signal</keyword>
<dbReference type="Pfam" id="PF14534">
    <property type="entry name" value="DUF4440"/>
    <property type="match status" value="1"/>
</dbReference>